<comment type="caution">
    <text evidence="2">The sequence shown here is derived from an EMBL/GenBank/DDBJ whole genome shotgun (WGS) entry which is preliminary data.</text>
</comment>
<reference evidence="3 4" key="1">
    <citation type="submission" date="2019-08" db="EMBL/GenBank/DDBJ databases">
        <title>Draft genome sequences of two oriental melons (Cucumis melo L. var makuwa).</title>
        <authorList>
            <person name="Kwon S.-Y."/>
        </authorList>
    </citation>
    <scope>NUCLEOTIDE SEQUENCE [LARGE SCALE GENOMIC DNA]</scope>
    <source>
        <strain evidence="4">cv. Chang Bougi</strain>
        <strain evidence="3">cv. SW 3</strain>
        <tissue evidence="2">Leaf</tissue>
    </source>
</reference>
<evidence type="ECO:0000313" key="2">
    <source>
        <dbReference type="EMBL" id="TYK15349.1"/>
    </source>
</evidence>
<accession>A0A5D3CYV0</accession>
<keyword evidence="2" id="KW-0808">Transferase</keyword>
<keyword evidence="2" id="KW-0548">Nucleotidyltransferase</keyword>
<organism evidence="2 4">
    <name type="scientific">Cucumis melo var. makuwa</name>
    <name type="common">Oriental melon</name>
    <dbReference type="NCBI Taxonomy" id="1194695"/>
    <lineage>
        <taxon>Eukaryota</taxon>
        <taxon>Viridiplantae</taxon>
        <taxon>Streptophyta</taxon>
        <taxon>Embryophyta</taxon>
        <taxon>Tracheophyta</taxon>
        <taxon>Spermatophyta</taxon>
        <taxon>Magnoliopsida</taxon>
        <taxon>eudicotyledons</taxon>
        <taxon>Gunneridae</taxon>
        <taxon>Pentapetalae</taxon>
        <taxon>rosids</taxon>
        <taxon>fabids</taxon>
        <taxon>Cucurbitales</taxon>
        <taxon>Cucurbitaceae</taxon>
        <taxon>Benincaseae</taxon>
        <taxon>Cucumis</taxon>
    </lineage>
</organism>
<gene>
    <name evidence="2" type="ORF">E5676_scaffold189G00130</name>
    <name evidence="1" type="ORF">E6C27_scaffold529G00390</name>
</gene>
<dbReference type="EMBL" id="SSTD01008606">
    <property type="protein sequence ID" value="TYK15349.1"/>
    <property type="molecule type" value="Genomic_DNA"/>
</dbReference>
<dbReference type="GO" id="GO:0003964">
    <property type="term" value="F:RNA-directed DNA polymerase activity"/>
    <property type="evidence" value="ECO:0007669"/>
    <property type="project" value="UniProtKB-KW"/>
</dbReference>
<dbReference type="PANTHER" id="PTHR32108">
    <property type="entry name" value="DNA-DIRECTED RNA POLYMERASE SUBUNIT ALPHA"/>
    <property type="match status" value="1"/>
</dbReference>
<evidence type="ECO:0000313" key="1">
    <source>
        <dbReference type="EMBL" id="KAA0040717.1"/>
    </source>
</evidence>
<dbReference type="AlphaFoldDB" id="A0A5D3CYV0"/>
<evidence type="ECO:0000313" key="4">
    <source>
        <dbReference type="Proteomes" id="UP000321947"/>
    </source>
</evidence>
<name>A0A5D3CYV0_CUCMM</name>
<proteinExistence type="predicted"/>
<dbReference type="Proteomes" id="UP000321393">
    <property type="component" value="Unassembled WGS sequence"/>
</dbReference>
<sequence>MGTEVQPPLTDKEMTSMFMNTLQASFYDRTIVHTVSDTPKPVNSKSSRPFVQGQAHIPMIPIQPSYPKWYDSNARCDYHARGAEHSSENCLALKRKVQSLVNAGWLSFKKSSEKPNVNENPLPNHENPKVNVVDELVEKYKNEVYEIMMPMEELFEGPLVDNIIEISEITRSGRCYKPDKLTVPSDGLILEQGRKNEKRNVKEHCKDQDVEMPIIANDIKYKKLVTDEKAN</sequence>
<dbReference type="EMBL" id="SSTE01017161">
    <property type="protein sequence ID" value="KAA0040717.1"/>
    <property type="molecule type" value="Genomic_DNA"/>
</dbReference>
<dbReference type="Proteomes" id="UP000321947">
    <property type="component" value="Unassembled WGS sequence"/>
</dbReference>
<dbReference type="OrthoDB" id="1305446at2759"/>
<evidence type="ECO:0000313" key="3">
    <source>
        <dbReference type="Proteomes" id="UP000321393"/>
    </source>
</evidence>
<protein>
    <submittedName>
        <fullName evidence="2">RNA-directed DNA polymerase (Reverse transcriptase), Ribonuclease H-like protein</fullName>
    </submittedName>
</protein>
<keyword evidence="2" id="KW-0695">RNA-directed DNA polymerase</keyword>